<sequence length="73" mass="8574">MIYTRLHYFFSKRDFNLNYYFTLAGAIFSSATAITRSNRTKRNSSEQTTRTKGKMQESARSFSFLLHFTPLAF</sequence>
<evidence type="ECO:0000256" key="2">
    <source>
        <dbReference type="SAM" id="Phobius"/>
    </source>
</evidence>
<reference evidence="3" key="1">
    <citation type="journal article" date="2023" name="Genome Biol. Evol.">
        <title>Long-read-based Genome Assembly of Drosophila gunungcola Reveals Fewer Chemosensory Genes in Flower-breeding Species.</title>
        <authorList>
            <person name="Negi A."/>
            <person name="Liao B.Y."/>
            <person name="Yeh S.D."/>
        </authorList>
    </citation>
    <scope>NUCLEOTIDE SEQUENCE</scope>
    <source>
        <strain evidence="3">Sukarami</strain>
    </source>
</reference>
<organism evidence="3 4">
    <name type="scientific">Drosophila gunungcola</name>
    <name type="common">fruit fly</name>
    <dbReference type="NCBI Taxonomy" id="103775"/>
    <lineage>
        <taxon>Eukaryota</taxon>
        <taxon>Metazoa</taxon>
        <taxon>Ecdysozoa</taxon>
        <taxon>Arthropoda</taxon>
        <taxon>Hexapoda</taxon>
        <taxon>Insecta</taxon>
        <taxon>Pterygota</taxon>
        <taxon>Neoptera</taxon>
        <taxon>Endopterygota</taxon>
        <taxon>Diptera</taxon>
        <taxon>Brachycera</taxon>
        <taxon>Muscomorpha</taxon>
        <taxon>Ephydroidea</taxon>
        <taxon>Drosophilidae</taxon>
        <taxon>Drosophila</taxon>
        <taxon>Sophophora</taxon>
    </lineage>
</organism>
<accession>A0A9P9YD71</accession>
<evidence type="ECO:0000256" key="1">
    <source>
        <dbReference type="SAM" id="MobiDB-lite"/>
    </source>
</evidence>
<keyword evidence="2" id="KW-1133">Transmembrane helix</keyword>
<keyword evidence="2" id="KW-0812">Transmembrane</keyword>
<gene>
    <name evidence="3" type="ORF">M5D96_012817</name>
</gene>
<evidence type="ECO:0000313" key="3">
    <source>
        <dbReference type="EMBL" id="KAI8034403.1"/>
    </source>
</evidence>
<comment type="caution">
    <text evidence="3">The sequence shown here is derived from an EMBL/GenBank/DDBJ whole genome shotgun (WGS) entry which is preliminary data.</text>
</comment>
<name>A0A9P9YD71_9MUSC</name>
<feature type="region of interest" description="Disordered" evidence="1">
    <location>
        <begin position="37"/>
        <end position="56"/>
    </location>
</feature>
<feature type="transmembrane region" description="Helical" evidence="2">
    <location>
        <begin position="17"/>
        <end position="35"/>
    </location>
</feature>
<dbReference type="Proteomes" id="UP001059596">
    <property type="component" value="Unassembled WGS sequence"/>
</dbReference>
<dbReference type="EMBL" id="JAMKOV010000074">
    <property type="protein sequence ID" value="KAI8034403.1"/>
    <property type="molecule type" value="Genomic_DNA"/>
</dbReference>
<dbReference type="AlphaFoldDB" id="A0A9P9YD71"/>
<protein>
    <submittedName>
        <fullName evidence="3">Uncharacterized protein</fullName>
    </submittedName>
</protein>
<evidence type="ECO:0000313" key="4">
    <source>
        <dbReference type="Proteomes" id="UP001059596"/>
    </source>
</evidence>
<keyword evidence="4" id="KW-1185">Reference proteome</keyword>
<proteinExistence type="predicted"/>
<keyword evidence="2" id="KW-0472">Membrane</keyword>